<comment type="caution">
    <text evidence="11">The sequence shown here is derived from an EMBL/GenBank/DDBJ whole genome shotgun (WGS) entry which is preliminary data.</text>
</comment>
<dbReference type="GO" id="GO:0048476">
    <property type="term" value="C:Holliday junction resolvase complex"/>
    <property type="evidence" value="ECO:0007669"/>
    <property type="project" value="UniProtKB-UniRule"/>
</dbReference>
<dbReference type="Gene3D" id="1.10.10.10">
    <property type="entry name" value="Winged helix-like DNA-binding domain superfamily/Winged helix DNA-binding domain"/>
    <property type="match status" value="1"/>
</dbReference>
<dbReference type="InterPro" id="IPR008823">
    <property type="entry name" value="RuvB_wg_C"/>
</dbReference>
<feature type="binding site" evidence="9">
    <location>
        <position position="89"/>
    </location>
    <ligand>
        <name>ATP</name>
        <dbReference type="ChEBI" id="CHEBI:30616"/>
    </ligand>
</feature>
<evidence type="ECO:0000259" key="10">
    <source>
        <dbReference type="SMART" id="SM00382"/>
    </source>
</evidence>
<proteinExistence type="inferred from homology"/>
<feature type="binding site" evidence="9">
    <location>
        <position position="43"/>
    </location>
    <ligand>
        <name>ATP</name>
        <dbReference type="ChEBI" id="CHEBI:30616"/>
    </ligand>
</feature>
<dbReference type="InterPro" id="IPR036390">
    <property type="entry name" value="WH_DNA-bd_sf"/>
</dbReference>
<dbReference type="Pfam" id="PF05491">
    <property type="entry name" value="WHD_RuvB"/>
    <property type="match status" value="1"/>
</dbReference>
<keyword evidence="11" id="KW-0347">Helicase</keyword>
<dbReference type="EC" id="3.6.4.-" evidence="9"/>
<keyword evidence="3 9" id="KW-0227">DNA damage</keyword>
<dbReference type="GO" id="GO:0006281">
    <property type="term" value="P:DNA repair"/>
    <property type="evidence" value="ECO:0007669"/>
    <property type="project" value="UniProtKB-UniRule"/>
</dbReference>
<dbReference type="CDD" id="cd00009">
    <property type="entry name" value="AAA"/>
    <property type="match status" value="1"/>
</dbReference>
<feature type="binding site" evidence="9">
    <location>
        <position position="42"/>
    </location>
    <ligand>
        <name>ATP</name>
        <dbReference type="ChEBI" id="CHEBI:30616"/>
    </ligand>
</feature>
<comment type="function">
    <text evidence="9">The RuvA-RuvB-RuvC complex processes Holliday junction (HJ) DNA during genetic recombination and DNA repair, while the RuvA-RuvB complex plays an important role in the rescue of blocked DNA replication forks via replication fork reversal (RFR). RuvA specifically binds to HJ cruciform DNA, conferring on it an open structure. The RuvB hexamer acts as an ATP-dependent pump, pulling dsDNA into and through the RuvAB complex. RuvB forms 2 homohexamers on either side of HJ DNA bound by 1 or 2 RuvA tetramers; 4 subunits per hexamer contact DNA at a time. Coordinated motions by a converter formed by DNA-disengaged RuvB subunits stimulates ATP hydrolysis and nucleotide exchange. Immobilization of the converter enables RuvB to convert the ATP-contained energy into a lever motion, pulling 2 nucleotides of DNA out of the RuvA tetramer per ATP hydrolyzed, thus driving DNA branch migration. The RuvB motors rotate together with the DNA substrate, which together with the progressing nucleotide cycle form the mechanistic basis for DNA recombination by continuous HJ branch migration. Branch migration allows RuvC to scan DNA until it finds its consensus sequence, where it cleaves and resolves cruciform DNA.</text>
</comment>
<keyword evidence="5 9" id="KW-0067">ATP-binding</keyword>
<dbReference type="HAMAP" id="MF_00016">
    <property type="entry name" value="DNA_HJ_migration_RuvB"/>
    <property type="match status" value="1"/>
</dbReference>
<comment type="domain">
    <text evidence="9">Has 3 domains, the large (RuvB-L) and small ATPase (RuvB-S) domains and the C-terminal head (RuvB-H) domain. The head domain binds DNA, while the ATPase domains jointly bind ATP, ADP or are empty depending on the state of the subunit in the translocation cycle. During a single DNA translocation step the structure of each domain remains the same, but their relative positions change.</text>
</comment>
<protein>
    <recommendedName>
        <fullName evidence="9">Holliday junction branch migration complex subunit RuvB</fullName>
        <ecNumber evidence="9">3.6.4.-</ecNumber>
    </recommendedName>
</protein>
<evidence type="ECO:0000256" key="8">
    <source>
        <dbReference type="ARBA" id="ARBA00023204"/>
    </source>
</evidence>
<keyword evidence="1 9" id="KW-0963">Cytoplasm</keyword>
<evidence type="ECO:0000256" key="4">
    <source>
        <dbReference type="ARBA" id="ARBA00022801"/>
    </source>
</evidence>
<organism evidence="11 12">
    <name type="scientific">Ferrimicrobium acidiphilum DSM 19497</name>
    <dbReference type="NCBI Taxonomy" id="1121877"/>
    <lineage>
        <taxon>Bacteria</taxon>
        <taxon>Bacillati</taxon>
        <taxon>Actinomycetota</taxon>
        <taxon>Acidimicrobiia</taxon>
        <taxon>Acidimicrobiales</taxon>
        <taxon>Acidimicrobiaceae</taxon>
        <taxon>Ferrimicrobium</taxon>
    </lineage>
</organism>
<dbReference type="Pfam" id="PF17864">
    <property type="entry name" value="AAA_lid_4"/>
    <property type="match status" value="1"/>
</dbReference>
<dbReference type="PATRIC" id="fig|1121877.4.peg.297"/>
<dbReference type="Pfam" id="PF05496">
    <property type="entry name" value="RuvB_N"/>
    <property type="match status" value="1"/>
</dbReference>
<feature type="binding site" evidence="9">
    <location>
        <begin position="150"/>
        <end position="152"/>
    </location>
    <ligand>
        <name>ATP</name>
        <dbReference type="ChEBI" id="CHEBI:30616"/>
    </ligand>
</feature>
<comment type="subunit">
    <text evidence="9">Homohexamer. Forms an RuvA(8)-RuvB(12)-Holliday junction (HJ) complex. HJ DNA is sandwiched between 2 RuvA tetramers; dsDNA enters through RuvA and exits via RuvB. An RuvB hexamer assembles on each DNA strand where it exits the tetramer. Each RuvB hexamer is contacted by two RuvA subunits (via domain III) on 2 adjacent RuvB subunits; this complex drives branch migration. In the full resolvosome a probable DNA-RuvA(4)-RuvB(12)-RuvC(2) complex forms which resolves the HJ.</text>
</comment>
<dbReference type="InterPro" id="IPR041445">
    <property type="entry name" value="AAA_lid_4"/>
</dbReference>
<evidence type="ECO:0000313" key="12">
    <source>
        <dbReference type="Proteomes" id="UP000032336"/>
    </source>
</evidence>
<dbReference type="NCBIfam" id="NF000868">
    <property type="entry name" value="PRK00080.1"/>
    <property type="match status" value="1"/>
</dbReference>
<accession>A0A0D8FXB2</accession>
<dbReference type="GO" id="GO:0000400">
    <property type="term" value="F:four-way junction DNA binding"/>
    <property type="evidence" value="ECO:0007669"/>
    <property type="project" value="UniProtKB-UniRule"/>
</dbReference>
<feature type="binding site" evidence="9">
    <location>
        <position position="88"/>
    </location>
    <ligand>
        <name>Mg(2+)</name>
        <dbReference type="ChEBI" id="CHEBI:18420"/>
    </ligand>
</feature>
<dbReference type="Proteomes" id="UP000032336">
    <property type="component" value="Unassembled WGS sequence"/>
</dbReference>
<dbReference type="SUPFAM" id="SSF52540">
    <property type="entry name" value="P-loop containing nucleoside triphosphate hydrolases"/>
    <property type="match status" value="1"/>
</dbReference>
<keyword evidence="2 9" id="KW-0547">Nucleotide-binding</keyword>
<dbReference type="Gene3D" id="3.40.50.300">
    <property type="entry name" value="P-loop containing nucleotide triphosphate hydrolases"/>
    <property type="match status" value="1"/>
</dbReference>
<dbReference type="EMBL" id="JXUW01000002">
    <property type="protein sequence ID" value="KJE77903.1"/>
    <property type="molecule type" value="Genomic_DNA"/>
</dbReference>
<reference evidence="11 12" key="1">
    <citation type="submission" date="2015-01" db="EMBL/GenBank/DDBJ databases">
        <title>Draft genome of the acidophilic iron oxidizer Ferrimicrobium acidiphilum strain T23.</title>
        <authorList>
            <person name="Poehlein A."/>
            <person name="Eisen S."/>
            <person name="Schloemann M."/>
            <person name="Johnson B.D."/>
            <person name="Daniel R."/>
            <person name="Muehling M."/>
        </authorList>
    </citation>
    <scope>NUCLEOTIDE SEQUENCE [LARGE SCALE GENOMIC DNA]</scope>
    <source>
        <strain evidence="11 12">T23</strain>
    </source>
</reference>
<evidence type="ECO:0000256" key="2">
    <source>
        <dbReference type="ARBA" id="ARBA00022741"/>
    </source>
</evidence>
<dbReference type="GO" id="GO:0006310">
    <property type="term" value="P:DNA recombination"/>
    <property type="evidence" value="ECO:0007669"/>
    <property type="project" value="UniProtKB-UniRule"/>
</dbReference>
<evidence type="ECO:0000256" key="5">
    <source>
        <dbReference type="ARBA" id="ARBA00022840"/>
    </source>
</evidence>
<dbReference type="InterPro" id="IPR036388">
    <property type="entry name" value="WH-like_DNA-bd_sf"/>
</dbReference>
<keyword evidence="6 9" id="KW-0238">DNA-binding</keyword>
<evidence type="ECO:0000256" key="7">
    <source>
        <dbReference type="ARBA" id="ARBA00023172"/>
    </source>
</evidence>
<feature type="region of interest" description="Small ATPAse domain (RuvB-S)" evidence="9">
    <location>
        <begin position="204"/>
        <end position="274"/>
    </location>
</feature>
<gene>
    <name evidence="9 11" type="primary">ruvB</name>
    <name evidence="11" type="ORF">FEAC_02750</name>
</gene>
<dbReference type="Gene3D" id="1.10.8.60">
    <property type="match status" value="1"/>
</dbReference>
<keyword evidence="7 9" id="KW-0233">DNA recombination</keyword>
<feature type="binding site" evidence="9">
    <location>
        <position position="88"/>
    </location>
    <ligand>
        <name>ATP</name>
        <dbReference type="ChEBI" id="CHEBI:30616"/>
    </ligand>
</feature>
<comment type="catalytic activity">
    <reaction evidence="9">
        <text>ATP + H2O = ADP + phosphate + H(+)</text>
        <dbReference type="Rhea" id="RHEA:13065"/>
        <dbReference type="ChEBI" id="CHEBI:15377"/>
        <dbReference type="ChEBI" id="CHEBI:15378"/>
        <dbReference type="ChEBI" id="CHEBI:30616"/>
        <dbReference type="ChEBI" id="CHEBI:43474"/>
        <dbReference type="ChEBI" id="CHEBI:456216"/>
    </reaction>
</comment>
<dbReference type="eggNOG" id="COG2255">
    <property type="taxonomic scope" value="Bacteria"/>
</dbReference>
<name>A0A0D8FXB2_9ACTN</name>
<comment type="caution">
    <text evidence="9">Lacks conserved residue(s) required for the propagation of feature annotation.</text>
</comment>
<dbReference type="InterPro" id="IPR003593">
    <property type="entry name" value="AAA+_ATPase"/>
</dbReference>
<dbReference type="InterPro" id="IPR008824">
    <property type="entry name" value="RuvB-like_N"/>
</dbReference>
<sequence>MVIEGVAKLSPRREVLGGDLRSEVNVEKNLIDTYDAQVDSALRPSLLDEFVGQSELKSQLRVVLQAAESRGEPPDHLLFAGPPGLGKTSLAFIVAEELGRGIRVTSGPALGRVGDLAALLSDLKAGDVLFIDEIHRLPRPVEELLYIAMEDFRLDVVIGKGPGARTLRLEIPRFTLVGATTRSGMVSGPLRDRFGYSYRLDYYGDEELRKVVLRSAKLMHMQLTQAAADEIASRSRGTPRLANRHLRRVRDYAEVEGIAKITDELASDALALFGVDKLGLDKVDLEILRVLCERFTGRPVGLSSIAVSVHEDAGTLEEVYEPFLIQRGLLLRTQRGRLATERAYHHLGYPPPSPEGQNV</sequence>
<feature type="binding site" evidence="9">
    <location>
        <position position="203"/>
    </location>
    <ligand>
        <name>ATP</name>
        <dbReference type="ChEBI" id="CHEBI:30616"/>
    </ligand>
</feature>
<feature type="domain" description="AAA+ ATPase" evidence="10">
    <location>
        <begin position="73"/>
        <end position="206"/>
    </location>
</feature>
<evidence type="ECO:0000256" key="3">
    <source>
        <dbReference type="ARBA" id="ARBA00022763"/>
    </source>
</evidence>
<feature type="binding site" evidence="9">
    <location>
        <position position="332"/>
    </location>
    <ligand>
        <name>DNA</name>
        <dbReference type="ChEBI" id="CHEBI:16991"/>
    </ligand>
</feature>
<feature type="binding site" evidence="9">
    <location>
        <position position="240"/>
    </location>
    <ligand>
        <name>ATP</name>
        <dbReference type="ChEBI" id="CHEBI:30616"/>
    </ligand>
</feature>
<dbReference type="GO" id="GO:0016887">
    <property type="term" value="F:ATP hydrolysis activity"/>
    <property type="evidence" value="ECO:0007669"/>
    <property type="project" value="RHEA"/>
</dbReference>
<dbReference type="InterPro" id="IPR027417">
    <property type="entry name" value="P-loop_NTPase"/>
</dbReference>
<dbReference type="NCBIfam" id="TIGR00635">
    <property type="entry name" value="ruvB"/>
    <property type="match status" value="1"/>
</dbReference>
<evidence type="ECO:0000256" key="6">
    <source>
        <dbReference type="ARBA" id="ARBA00023125"/>
    </source>
</evidence>
<evidence type="ECO:0000313" key="11">
    <source>
        <dbReference type="EMBL" id="KJE77903.1"/>
    </source>
</evidence>
<keyword evidence="4 9" id="KW-0378">Hydrolase</keyword>
<dbReference type="PANTHER" id="PTHR42848:SF1">
    <property type="entry name" value="HOLLIDAY JUNCTION BRANCH MIGRATION COMPLEX SUBUNIT RUVB"/>
    <property type="match status" value="1"/>
</dbReference>
<feature type="binding site" evidence="9">
    <location>
        <position position="193"/>
    </location>
    <ligand>
        <name>ATP</name>
        <dbReference type="ChEBI" id="CHEBI:30616"/>
    </ligand>
</feature>
<evidence type="ECO:0000256" key="1">
    <source>
        <dbReference type="ARBA" id="ARBA00022490"/>
    </source>
</evidence>
<dbReference type="GO" id="GO:0005524">
    <property type="term" value="F:ATP binding"/>
    <property type="evidence" value="ECO:0007669"/>
    <property type="project" value="UniProtKB-UniRule"/>
</dbReference>
<dbReference type="STRING" id="1121877.FEAC_02750"/>
<dbReference type="SUPFAM" id="SSF46785">
    <property type="entry name" value="Winged helix' DNA-binding domain"/>
    <property type="match status" value="1"/>
</dbReference>
<feature type="binding site" evidence="9">
    <location>
        <position position="337"/>
    </location>
    <ligand>
        <name>DNA</name>
        <dbReference type="ChEBI" id="CHEBI:16991"/>
    </ligand>
</feature>
<dbReference type="SMART" id="SM00382">
    <property type="entry name" value="AAA"/>
    <property type="match status" value="1"/>
</dbReference>
<dbReference type="OrthoDB" id="9804478at2"/>
<dbReference type="InterPro" id="IPR004605">
    <property type="entry name" value="DNA_helicase_Holl-junc_RuvB"/>
</dbReference>
<evidence type="ECO:0000256" key="9">
    <source>
        <dbReference type="HAMAP-Rule" id="MF_00016"/>
    </source>
</evidence>
<feature type="region of interest" description="Head domain (RuvB-H)" evidence="9">
    <location>
        <begin position="277"/>
        <end position="359"/>
    </location>
</feature>
<feature type="binding site" evidence="9">
    <location>
        <position position="84"/>
    </location>
    <ligand>
        <name>ATP</name>
        <dbReference type="ChEBI" id="CHEBI:30616"/>
    </ligand>
</feature>
<dbReference type="PANTHER" id="PTHR42848">
    <property type="match status" value="1"/>
</dbReference>
<feature type="binding site" evidence="9">
    <location>
        <position position="87"/>
    </location>
    <ligand>
        <name>ATP</name>
        <dbReference type="ChEBI" id="CHEBI:30616"/>
    </ligand>
</feature>
<comment type="similarity">
    <text evidence="9">Belongs to the RuvB family.</text>
</comment>
<keyword evidence="12" id="KW-1185">Reference proteome</keyword>
<dbReference type="GO" id="GO:0005737">
    <property type="term" value="C:cytoplasm"/>
    <property type="evidence" value="ECO:0007669"/>
    <property type="project" value="UniProtKB-SubCell"/>
</dbReference>
<dbReference type="GO" id="GO:0009378">
    <property type="term" value="F:four-way junction helicase activity"/>
    <property type="evidence" value="ECO:0007669"/>
    <property type="project" value="InterPro"/>
</dbReference>
<keyword evidence="8 9" id="KW-0234">DNA repair</keyword>
<dbReference type="AlphaFoldDB" id="A0A0D8FXB2"/>
<comment type="subcellular location">
    <subcellularLocation>
        <location evidence="9">Cytoplasm</location>
    </subcellularLocation>
</comment>